<evidence type="ECO:0000259" key="5">
    <source>
        <dbReference type="Pfam" id="PF14689"/>
    </source>
</evidence>
<sequence>MTVKKEEEQKAEEKQLEILKSYIKNLEQLNEKTSAFRHDYKNILSGLSGFIKEGKTEEMKAYLSEIIHTTEKISEGQDLAWKELKYVYPLELKGFLYEKILSAYAQKIQMYLQIDEKLDLQCSYMKDVIRILGIFIDNAIEETRDMENGYIIIVAMNTEQGCFFSVTNNYKNKPELALIQQRGYTTKGENRGMGLYWADELVKKHEIMHNTNITDTEIAQEIEIMKE</sequence>
<dbReference type="PANTHER" id="PTHR40448:SF1">
    <property type="entry name" value="TWO-COMPONENT SENSOR HISTIDINE KINASE"/>
    <property type="match status" value="1"/>
</dbReference>
<dbReference type="InterPro" id="IPR016120">
    <property type="entry name" value="Sig_transdc_His_kin_SpoOB"/>
</dbReference>
<evidence type="ECO:0000256" key="2">
    <source>
        <dbReference type="ARBA" id="ARBA00022679"/>
    </source>
</evidence>
<keyword evidence="1" id="KW-0597">Phosphoprotein</keyword>
<protein>
    <submittedName>
        <fullName evidence="6">GHKL domain-containing protein</fullName>
    </submittedName>
</protein>
<dbReference type="EMBL" id="WWSB01000018">
    <property type="protein sequence ID" value="MZK18874.1"/>
    <property type="molecule type" value="Genomic_DNA"/>
</dbReference>
<dbReference type="Pfam" id="PF14501">
    <property type="entry name" value="HATPase_c_5"/>
    <property type="match status" value="1"/>
</dbReference>
<dbReference type="Pfam" id="PF14689">
    <property type="entry name" value="SPOB_a"/>
    <property type="match status" value="1"/>
</dbReference>
<dbReference type="GO" id="GO:0000155">
    <property type="term" value="F:phosphorelay sensor kinase activity"/>
    <property type="evidence" value="ECO:0007669"/>
    <property type="project" value="InterPro"/>
</dbReference>
<dbReference type="InterPro" id="IPR032834">
    <property type="entry name" value="NatK-like_C"/>
</dbReference>
<dbReference type="GO" id="GO:0042802">
    <property type="term" value="F:identical protein binding"/>
    <property type="evidence" value="ECO:0007669"/>
    <property type="project" value="TreeGrafter"/>
</dbReference>
<organism evidence="6 7">
    <name type="scientific">Dorea longicatena</name>
    <dbReference type="NCBI Taxonomy" id="88431"/>
    <lineage>
        <taxon>Bacteria</taxon>
        <taxon>Bacillati</taxon>
        <taxon>Bacillota</taxon>
        <taxon>Clostridia</taxon>
        <taxon>Lachnospirales</taxon>
        <taxon>Lachnospiraceae</taxon>
        <taxon>Dorea</taxon>
    </lineage>
</organism>
<dbReference type="RefSeq" id="WP_161159647.1">
    <property type="nucleotide sequence ID" value="NZ_WWSB01000018.1"/>
</dbReference>
<dbReference type="SUPFAM" id="SSF55890">
    <property type="entry name" value="Sporulation response regulatory protein Spo0B"/>
    <property type="match status" value="1"/>
</dbReference>
<evidence type="ECO:0000313" key="7">
    <source>
        <dbReference type="Proteomes" id="UP000446719"/>
    </source>
</evidence>
<feature type="domain" description="SpoOB alpha-helical" evidence="5">
    <location>
        <begin position="20"/>
        <end position="75"/>
    </location>
</feature>
<gene>
    <name evidence="6" type="ORF">GT565_12300</name>
</gene>
<dbReference type="SUPFAM" id="SSF55874">
    <property type="entry name" value="ATPase domain of HSP90 chaperone/DNA topoisomerase II/histidine kinase"/>
    <property type="match status" value="1"/>
</dbReference>
<evidence type="ECO:0000259" key="4">
    <source>
        <dbReference type="Pfam" id="PF14501"/>
    </source>
</evidence>
<accession>A0A845KNQ5</accession>
<reference evidence="6 7" key="1">
    <citation type="journal article" date="2019" name="Nat. Med.">
        <title>A library of human gut bacterial isolates paired with longitudinal multiomics data enables mechanistic microbiome research.</title>
        <authorList>
            <person name="Poyet M."/>
            <person name="Groussin M."/>
            <person name="Gibbons S.M."/>
            <person name="Avila-Pacheco J."/>
            <person name="Jiang X."/>
            <person name="Kearney S.M."/>
            <person name="Perrotta A.R."/>
            <person name="Berdy B."/>
            <person name="Zhao S."/>
            <person name="Lieberman T.D."/>
            <person name="Swanson P.K."/>
            <person name="Smith M."/>
            <person name="Roesemann S."/>
            <person name="Alexander J.E."/>
            <person name="Rich S.A."/>
            <person name="Livny J."/>
            <person name="Vlamakis H."/>
            <person name="Clish C."/>
            <person name="Bullock K."/>
            <person name="Deik A."/>
            <person name="Scott J."/>
            <person name="Pierce K.A."/>
            <person name="Xavier R.J."/>
            <person name="Alm E.J."/>
        </authorList>
    </citation>
    <scope>NUCLEOTIDE SEQUENCE [LARGE SCALE GENOMIC DNA]</scope>
    <source>
        <strain evidence="6 7">BIOML-A7</strain>
    </source>
</reference>
<keyword evidence="2" id="KW-0808">Transferase</keyword>
<dbReference type="Gene3D" id="1.10.287.130">
    <property type="match status" value="1"/>
</dbReference>
<dbReference type="Gene3D" id="3.30.565.10">
    <property type="entry name" value="Histidine kinase-like ATPase, C-terminal domain"/>
    <property type="match status" value="1"/>
</dbReference>
<evidence type="ECO:0000313" key="6">
    <source>
        <dbReference type="EMBL" id="MZK18874.1"/>
    </source>
</evidence>
<evidence type="ECO:0000256" key="3">
    <source>
        <dbReference type="ARBA" id="ARBA00022777"/>
    </source>
</evidence>
<dbReference type="PANTHER" id="PTHR40448">
    <property type="entry name" value="TWO-COMPONENT SENSOR HISTIDINE KINASE"/>
    <property type="match status" value="1"/>
</dbReference>
<name>A0A845KNQ5_9FIRM</name>
<dbReference type="Proteomes" id="UP000446719">
    <property type="component" value="Unassembled WGS sequence"/>
</dbReference>
<evidence type="ECO:0000256" key="1">
    <source>
        <dbReference type="ARBA" id="ARBA00022553"/>
    </source>
</evidence>
<dbReference type="InterPro" id="IPR039506">
    <property type="entry name" value="SPOB_a"/>
</dbReference>
<comment type="caution">
    <text evidence="6">The sequence shown here is derived from an EMBL/GenBank/DDBJ whole genome shotgun (WGS) entry which is preliminary data.</text>
</comment>
<dbReference type="InterPro" id="IPR036890">
    <property type="entry name" value="HATPase_C_sf"/>
</dbReference>
<keyword evidence="3" id="KW-0418">Kinase</keyword>
<proteinExistence type="predicted"/>
<dbReference type="AlphaFoldDB" id="A0A845KNQ5"/>
<feature type="domain" description="Sensor histidine kinase NatK-like C-terminal" evidence="4">
    <location>
        <begin position="125"/>
        <end position="224"/>
    </location>
</feature>